<feature type="compositionally biased region" description="Low complexity" evidence="5">
    <location>
        <begin position="1813"/>
        <end position="1837"/>
    </location>
</feature>
<feature type="coiled-coil region" evidence="4">
    <location>
        <begin position="371"/>
        <end position="433"/>
    </location>
</feature>
<evidence type="ECO:0000256" key="4">
    <source>
        <dbReference type="SAM" id="Coils"/>
    </source>
</evidence>
<feature type="domain" description="Nucleoprotein TPR/MLP1-2" evidence="6">
    <location>
        <begin position="1032"/>
        <end position="1159"/>
    </location>
</feature>
<feature type="compositionally biased region" description="Gly residues" evidence="5">
    <location>
        <begin position="615"/>
        <end position="627"/>
    </location>
</feature>
<dbReference type="PANTHER" id="PTHR18898:SF2">
    <property type="entry name" value="NUCLEOPROTEIN TPR"/>
    <property type="match status" value="1"/>
</dbReference>
<dbReference type="Proteomes" id="UP000243876">
    <property type="component" value="Unassembled WGS sequence"/>
</dbReference>
<feature type="coiled-coil region" evidence="4">
    <location>
        <begin position="732"/>
        <end position="804"/>
    </location>
</feature>
<feature type="region of interest" description="Disordered" evidence="5">
    <location>
        <begin position="1247"/>
        <end position="1266"/>
    </location>
</feature>
<keyword evidence="9" id="KW-1185">Reference proteome</keyword>
<feature type="coiled-coil region" evidence="4">
    <location>
        <begin position="190"/>
        <end position="323"/>
    </location>
</feature>
<feature type="non-terminal residue" evidence="8">
    <location>
        <position position="1"/>
    </location>
</feature>
<feature type="compositionally biased region" description="Gly residues" evidence="5">
    <location>
        <begin position="1874"/>
        <end position="1908"/>
    </location>
</feature>
<feature type="compositionally biased region" description="Basic and acidic residues" evidence="5">
    <location>
        <begin position="1677"/>
        <end position="1696"/>
    </location>
</feature>
<feature type="compositionally biased region" description="Pro residues" evidence="5">
    <location>
        <begin position="1838"/>
        <end position="1848"/>
    </location>
</feature>
<feature type="region of interest" description="Disordered" evidence="5">
    <location>
        <begin position="609"/>
        <end position="628"/>
    </location>
</feature>
<feature type="compositionally biased region" description="Low complexity" evidence="5">
    <location>
        <begin position="1791"/>
        <end position="1803"/>
    </location>
</feature>
<dbReference type="InterPro" id="IPR057974">
    <property type="entry name" value="NUA/TPR/MLP1-2-like_dom"/>
</dbReference>
<proteinExistence type="predicted"/>
<name>A0A0D6EQD7_SPOSA</name>
<feature type="compositionally biased region" description="Basic and acidic residues" evidence="5">
    <location>
        <begin position="24"/>
        <end position="36"/>
    </location>
</feature>
<feature type="coiled-coil region" evidence="4">
    <location>
        <begin position="1298"/>
        <end position="1557"/>
    </location>
</feature>
<sequence>MADPPPPPSLQEELESLRASHTRLQLESEQSLHDLSSKLQSAESSLDQLRTTLEAANATAQEERTKREEAEKRVSELEQQRTGEGDKEQELAARVQQVEREKRELVEVLEREQRERASVEDSLTSLRALHTTLQTSHSELEATLASTTSTSRTSLLRVQTLQSTISSLEADKTFLTTELERGRSEWAAYRREKQAELSRVQSELENKESEERAAKTSLESLRKAHEGLKERHDTAISELAKVREELGTNEANFATEMGSMRRLVELMEKREEERKRRVEEVEKALEEEREALREREEELRDQLAQERERADALEVRYQETREALERGNASGAFRDGSVGVPGTPGSVASDSFALSPSAQLAVRGQKTGRSYAEVYGEYIKMEEELARERAETKRLGECLAQILADIEERAPLLQEQRLEYERLSLEATQLASQLAQALTDRDVSSRHAESLRLDVDRLSTDNTILSQQLSDLGRQVRTLARVLAASENAALEGDVNDPSFDEEEAAILLRAETSGDTDSVVSAHLVTFRTINELQVQNQKLLKITRQMGAQLEKGEEDARARRRGEENKAIEEAHELVLRLKEEVESQRARTEAGEKERDMLRRMLSQRGASLPGSGGENGPGGAGGADALEATRLLADVQANFDAYKNEITIDTQRLRDDLAQAQKDANAARTELARSKAQGEFMAERFRLLTESYELQKGEMAQMSKRASEVQQTMARQDMATHKMTEDLLELRSTADQLRHENTNLKSEREVTKSVEKRLLDENAALSKERAHLSDLMRNLQTMQNELERSGNEARRRLEESVVRLEGQACVLASSADGTAGETDTGSSSAELKEKLNAAEDNNRQLALRKEIEGKTLQERLDKLTTEHSSTRESLVAAQTSQEHLEQRVRDLVLQIETKEEKLAIFEGRSTAGTEGGEAGRTVEEQLQVTVADLRNELRSAKSELERAQAHVKQYQAIAETQGESLRQVTATYEEYKASTDAVVAEKDGEITSLRERLHSLTTDLTASNTQNSDLHRQLEAERVAFEKERKTLEDGMSSLRSADQTAREAQLAAQDDMRRQAQLAKDAHEKYERELVAHAEDVKRLTEVKDELERVRATIREHQTREEVARANLTSSEESWARQKTVLEQELADVRKRADELKEQNATLAQHLETATTQATQLQSRHAALGGEGGAPAEGDNADALEAVAASHNASVEQLREVIRYLRREKDIIDLQLDFGKQEATRLRQQLEFTSRSLEEARQALSEERQKAGDSLTSSTQHAELLESIHTAKLLRESNQTLRDENEANLRKVTSLDAQLRQANAEIDPLKEQVRTLQAEVESKEHTIRLLEEDNERWKTRNQTILAKYERIDPEELQVLKNEVEKLQKDLAAAEEQKNEMAQQIEEKTNLAESMRQNWNISGDRFKGLQVQARKTRDERNNLLKEVEELKARIASAGDQEAVAAAVTQAQADSQAALAELQARIVALEEEKAALDARLAEQQTQQTDAFKELQEKLTAAEAEKDKIAEDRDRLAKREEPIFNDNKRLTQEVKARQAQLEARQAELEALKASVAGDNVAAIEAAVQSRLAEAAPLPPAPTDEQIAEAAKEKVAAVEAKLTAERDAAIATAVQTATAQLEKDLEAARAELANATAAPVVAGSSEEELKKAVETARKDMEAEFEKVKQTMSAESAKREKEIQERLSAEIKKLQEQGASSSSSAAPPPDVDAIVKEKVAAIVKERSAVQQQAIDKAVNEALAKQKETNEQLLTQTKEQIEKQAAMKNNLLQKSVKGLRDKVAALQAQVAGSAPPAAAGAPPGSQPPPPATPALTSTAAAAPTPAPAPAKVSTPTPAALPPTLPVRPTPVAANGGAQAQAPTPAIAQPATEGAGRGGAAGGRGRGGARGRGAGRGGAAGGAGRGGKAAGSPPAATPAAAAQGLSLRGAAAGGRGGVLGQILGAAGLTPGAPKRARESDGDAGGAGGAGDQAKRPKGA</sequence>
<comment type="subcellular location">
    <subcellularLocation>
        <location evidence="1">Nucleus</location>
    </subcellularLocation>
</comment>
<feature type="domain" description="NUA/TPR/MLP1-2-like" evidence="7">
    <location>
        <begin position="448"/>
        <end position="556"/>
    </location>
</feature>
<accession>A0A0D6EQD7</accession>
<feature type="region of interest" description="Disordered" evidence="5">
    <location>
        <begin position="57"/>
        <end position="90"/>
    </location>
</feature>
<feature type="coiled-coil region" evidence="4">
    <location>
        <begin position="630"/>
        <end position="682"/>
    </location>
</feature>
<reference evidence="9" key="1">
    <citation type="submission" date="2015-02" db="EMBL/GenBank/DDBJ databases">
        <authorList>
            <person name="Gon?alves P."/>
        </authorList>
    </citation>
    <scope>NUCLEOTIDE SEQUENCE [LARGE SCALE GENOMIC DNA]</scope>
</reference>
<evidence type="ECO:0000259" key="6">
    <source>
        <dbReference type="Pfam" id="PF07926"/>
    </source>
</evidence>
<feature type="region of interest" description="Disordered" evidence="5">
    <location>
        <begin position="18"/>
        <end position="39"/>
    </location>
</feature>
<dbReference type="PANTHER" id="PTHR18898">
    <property type="entry name" value="NUCLEOPROTEIN TPR-RELATED"/>
    <property type="match status" value="1"/>
</dbReference>
<dbReference type="GO" id="GO:0006606">
    <property type="term" value="P:protein import into nucleus"/>
    <property type="evidence" value="ECO:0007669"/>
    <property type="project" value="InterPro"/>
</dbReference>
<feature type="compositionally biased region" description="Basic and acidic residues" evidence="5">
    <location>
        <begin position="61"/>
        <end position="90"/>
    </location>
</feature>
<dbReference type="EMBL" id="CENE01000020">
    <property type="protein sequence ID" value="CEQ42058.1"/>
    <property type="molecule type" value="Genomic_DNA"/>
</dbReference>
<gene>
    <name evidence="8" type="primary">SPOSA6832_03833</name>
</gene>
<dbReference type="InterPro" id="IPR012929">
    <property type="entry name" value="Nucleoprot-TPR/MLP1-2_dom"/>
</dbReference>
<dbReference type="Pfam" id="PF25785">
    <property type="entry name" value="TPR"/>
    <property type="match status" value="1"/>
</dbReference>
<keyword evidence="3" id="KW-0539">Nucleus</keyword>
<evidence type="ECO:0000313" key="8">
    <source>
        <dbReference type="EMBL" id="CEQ42058.1"/>
    </source>
</evidence>
<dbReference type="Pfam" id="PF07926">
    <property type="entry name" value="TPR_MLP1_2"/>
    <property type="match status" value="1"/>
</dbReference>
<evidence type="ECO:0000256" key="2">
    <source>
        <dbReference type="ARBA" id="ARBA00023054"/>
    </source>
</evidence>
<dbReference type="GO" id="GO:0017056">
    <property type="term" value="F:structural constituent of nuclear pore"/>
    <property type="evidence" value="ECO:0007669"/>
    <property type="project" value="TreeGrafter"/>
</dbReference>
<feature type="region of interest" description="Disordered" evidence="5">
    <location>
        <begin position="1787"/>
        <end position="1978"/>
    </location>
</feature>
<protein>
    <submittedName>
        <fullName evidence="8">SPOSA6832_03833-mRNA-1:cds</fullName>
    </submittedName>
</protein>
<evidence type="ECO:0000256" key="1">
    <source>
        <dbReference type="ARBA" id="ARBA00004123"/>
    </source>
</evidence>
<dbReference type="GO" id="GO:0005643">
    <property type="term" value="C:nuclear pore"/>
    <property type="evidence" value="ECO:0007669"/>
    <property type="project" value="TreeGrafter"/>
</dbReference>
<dbReference type="Gene3D" id="1.10.287.1490">
    <property type="match status" value="1"/>
</dbReference>
<feature type="coiled-coil region" evidence="4">
    <location>
        <begin position="886"/>
        <end position="962"/>
    </location>
</feature>
<feature type="region of interest" description="Disordered" evidence="5">
    <location>
        <begin position="1668"/>
        <end position="1712"/>
    </location>
</feature>
<feature type="compositionally biased region" description="Low complexity" evidence="5">
    <location>
        <begin position="1849"/>
        <end position="1873"/>
    </location>
</feature>
<dbReference type="GO" id="GO:0006406">
    <property type="term" value="P:mRNA export from nucleus"/>
    <property type="evidence" value="ECO:0007669"/>
    <property type="project" value="TreeGrafter"/>
</dbReference>
<evidence type="ECO:0000256" key="5">
    <source>
        <dbReference type="SAM" id="MobiDB-lite"/>
    </source>
</evidence>
<evidence type="ECO:0000256" key="3">
    <source>
        <dbReference type="ARBA" id="ARBA00023242"/>
    </source>
</evidence>
<keyword evidence="2 4" id="KW-0175">Coiled coil</keyword>
<evidence type="ECO:0000313" key="9">
    <source>
        <dbReference type="Proteomes" id="UP000243876"/>
    </source>
</evidence>
<feature type="compositionally biased region" description="Basic and acidic residues" evidence="5">
    <location>
        <begin position="1247"/>
        <end position="1257"/>
    </location>
</feature>
<organism evidence="8 9">
    <name type="scientific">Sporidiobolus salmonicolor</name>
    <name type="common">Yeast-like fungus</name>
    <name type="synonym">Sporobolomyces salmonicolor</name>
    <dbReference type="NCBI Taxonomy" id="5005"/>
    <lineage>
        <taxon>Eukaryota</taxon>
        <taxon>Fungi</taxon>
        <taxon>Dikarya</taxon>
        <taxon>Basidiomycota</taxon>
        <taxon>Pucciniomycotina</taxon>
        <taxon>Microbotryomycetes</taxon>
        <taxon>Sporidiobolales</taxon>
        <taxon>Sporidiobolaceae</taxon>
        <taxon>Sporobolomyces</taxon>
    </lineage>
</organism>
<evidence type="ECO:0000259" key="7">
    <source>
        <dbReference type="Pfam" id="PF25785"/>
    </source>
</evidence>
<feature type="coiled-coil region" evidence="4">
    <location>
        <begin position="1020"/>
        <end position="1163"/>
    </location>
</feature>
<dbReference type="OrthoDB" id="343070at2759"/>
<feature type="compositionally biased region" description="Low complexity" evidence="5">
    <location>
        <begin position="1909"/>
        <end position="1929"/>
    </location>
</feature>